<gene>
    <name evidence="6" type="ORF">SAMN05660836_00496</name>
</gene>
<dbReference type="InterPro" id="IPR010208">
    <property type="entry name" value="Ion_transpt_RnfC/RsxC"/>
</dbReference>
<dbReference type="GO" id="GO:0051539">
    <property type="term" value="F:4 iron, 4 sulfur cluster binding"/>
    <property type="evidence" value="ECO:0007669"/>
    <property type="project" value="UniProtKB-KW"/>
</dbReference>
<dbReference type="InterPro" id="IPR037225">
    <property type="entry name" value="Nuo51_FMN-bd_sf"/>
</dbReference>
<evidence type="ECO:0000256" key="2">
    <source>
        <dbReference type="ARBA" id="ARBA00022723"/>
    </source>
</evidence>
<evidence type="ECO:0000313" key="6">
    <source>
        <dbReference type="EMBL" id="SFM49058.1"/>
    </source>
</evidence>
<dbReference type="STRING" id="39841.SAMN05660836_00496"/>
<protein>
    <submittedName>
        <fullName evidence="6">Electron transport complex protein RnfC</fullName>
    </submittedName>
</protein>
<dbReference type="InterPro" id="IPR011538">
    <property type="entry name" value="Nuo51_FMN-bd"/>
</dbReference>
<dbReference type="Pfam" id="PF13183">
    <property type="entry name" value="Fer4_8"/>
    <property type="match status" value="1"/>
</dbReference>
<evidence type="ECO:0000256" key="4">
    <source>
        <dbReference type="ARBA" id="ARBA00023014"/>
    </source>
</evidence>
<dbReference type="PANTHER" id="PTHR43034">
    <property type="entry name" value="ION-TRANSLOCATING OXIDOREDUCTASE COMPLEX SUBUNIT C"/>
    <property type="match status" value="1"/>
</dbReference>
<accession>A0A1I4R9S6</accession>
<dbReference type="Gene3D" id="3.40.50.11540">
    <property type="entry name" value="NADH-ubiquinone oxidoreductase 51kDa subunit"/>
    <property type="match status" value="1"/>
</dbReference>
<dbReference type="GO" id="GO:0009055">
    <property type="term" value="F:electron transfer activity"/>
    <property type="evidence" value="ECO:0007669"/>
    <property type="project" value="InterPro"/>
</dbReference>
<dbReference type="AlphaFoldDB" id="A0A1I4R9S6"/>
<dbReference type="PROSITE" id="PS00198">
    <property type="entry name" value="4FE4S_FER_1"/>
    <property type="match status" value="1"/>
</dbReference>
<dbReference type="GO" id="GO:0016020">
    <property type="term" value="C:membrane"/>
    <property type="evidence" value="ECO:0007669"/>
    <property type="project" value="InterPro"/>
</dbReference>
<proteinExistence type="predicted"/>
<dbReference type="SUPFAM" id="SSF46548">
    <property type="entry name" value="alpha-helical ferredoxin"/>
    <property type="match status" value="1"/>
</dbReference>
<sequence>MKTISVKKGITIRAALPEPAVKTLSPSTRMVYPLGNRWGWLLPALKEGDPVVAGQLIASSSSPRVPGIRSTVFGKVSRIIKLPTVQMKEGQAVEVVVENQPVEGTEMLTKVDDSSDEGQILSALLQAGIWESEDYGLPLALRVAGPKSVQSFASSATDEDLVASVKNIPYIDRPIKILILNAIDRDPYCRTRSHVLLNHPDEIVSAARLIRKVASPQSVILAVPSNLASNPSVQQCAQALQAEIAVSDGKYPSGLESILIWALTGREMIYPSKNSRALETAVVDTLALYQIKQALLDGDPALRVLLQINLVPGGESFMIECSVGTPISHIMDQLSISSDQVTKFVLGGRFLGYAHYDLNVPVTGEVDAIDIFTGDVFHYSHEPCVRCGFCVKVCPVSIVPAELSMYCEYKRFEEAVHKGLWQCIECGLCAYVCPAHRPMVQLMRYGKYELQFTRVAS</sequence>
<keyword evidence="3" id="KW-0408">Iron</keyword>
<dbReference type="InterPro" id="IPR017900">
    <property type="entry name" value="4Fe4S_Fe_S_CS"/>
</dbReference>
<keyword evidence="2" id="KW-0479">Metal-binding</keyword>
<dbReference type="Proteomes" id="UP000199611">
    <property type="component" value="Unassembled WGS sequence"/>
</dbReference>
<keyword evidence="1" id="KW-0004">4Fe-4S</keyword>
<dbReference type="InterPro" id="IPR017896">
    <property type="entry name" value="4Fe4S_Fe-S-bd"/>
</dbReference>
<dbReference type="OrthoDB" id="9767754at2"/>
<dbReference type="PANTHER" id="PTHR43034:SF2">
    <property type="entry name" value="ION-TRANSLOCATING OXIDOREDUCTASE COMPLEX SUBUNIT C"/>
    <property type="match status" value="1"/>
</dbReference>
<dbReference type="Pfam" id="PF01512">
    <property type="entry name" value="Complex1_51K"/>
    <property type="match status" value="1"/>
</dbReference>
<evidence type="ECO:0000256" key="3">
    <source>
        <dbReference type="ARBA" id="ARBA00023004"/>
    </source>
</evidence>
<name>A0A1I4R9S6_9BACT</name>
<evidence type="ECO:0000313" key="7">
    <source>
        <dbReference type="Proteomes" id="UP000199611"/>
    </source>
</evidence>
<organism evidence="6 7">
    <name type="scientific">Thermodesulforhabdus norvegica</name>
    <dbReference type="NCBI Taxonomy" id="39841"/>
    <lineage>
        <taxon>Bacteria</taxon>
        <taxon>Pseudomonadati</taxon>
        <taxon>Thermodesulfobacteriota</taxon>
        <taxon>Syntrophobacteria</taxon>
        <taxon>Syntrophobacterales</taxon>
        <taxon>Thermodesulforhabdaceae</taxon>
        <taxon>Thermodesulforhabdus</taxon>
    </lineage>
</organism>
<dbReference type="EMBL" id="FOUU01000001">
    <property type="protein sequence ID" value="SFM49058.1"/>
    <property type="molecule type" value="Genomic_DNA"/>
</dbReference>
<dbReference type="PROSITE" id="PS51379">
    <property type="entry name" value="4FE4S_FER_2"/>
    <property type="match status" value="2"/>
</dbReference>
<dbReference type="SUPFAM" id="SSF142019">
    <property type="entry name" value="Nqo1 FMN-binding domain-like"/>
    <property type="match status" value="1"/>
</dbReference>
<keyword evidence="7" id="KW-1185">Reference proteome</keyword>
<feature type="domain" description="4Fe-4S ferredoxin-type" evidence="5">
    <location>
        <begin position="412"/>
        <end position="443"/>
    </location>
</feature>
<dbReference type="GO" id="GO:0046872">
    <property type="term" value="F:metal ion binding"/>
    <property type="evidence" value="ECO:0007669"/>
    <property type="project" value="UniProtKB-KW"/>
</dbReference>
<keyword evidence="4" id="KW-0411">Iron-sulfur</keyword>
<feature type="domain" description="4Fe-4S ferredoxin-type" evidence="5">
    <location>
        <begin position="375"/>
        <end position="404"/>
    </location>
</feature>
<dbReference type="RefSeq" id="WP_093393213.1">
    <property type="nucleotide sequence ID" value="NZ_FOUU01000001.1"/>
</dbReference>
<dbReference type="Gene3D" id="3.30.70.20">
    <property type="match status" value="1"/>
</dbReference>
<reference evidence="6 7" key="1">
    <citation type="submission" date="2016-10" db="EMBL/GenBank/DDBJ databases">
        <authorList>
            <person name="de Groot N.N."/>
        </authorList>
    </citation>
    <scope>NUCLEOTIDE SEQUENCE [LARGE SCALE GENOMIC DNA]</scope>
    <source>
        <strain evidence="6 7">DSM 9990</strain>
    </source>
</reference>
<evidence type="ECO:0000259" key="5">
    <source>
        <dbReference type="PROSITE" id="PS51379"/>
    </source>
</evidence>
<evidence type="ECO:0000256" key="1">
    <source>
        <dbReference type="ARBA" id="ARBA00022485"/>
    </source>
</evidence>